<feature type="transmembrane region" description="Helical" evidence="1">
    <location>
        <begin position="32"/>
        <end position="49"/>
    </location>
</feature>
<dbReference type="AlphaFoldDB" id="A0A7W5AZ23"/>
<evidence type="ECO:0000313" key="3">
    <source>
        <dbReference type="Proteomes" id="UP000570361"/>
    </source>
</evidence>
<organism evidence="2 3">
    <name type="scientific">Paenibacillus phyllosphaerae</name>
    <dbReference type="NCBI Taxonomy" id="274593"/>
    <lineage>
        <taxon>Bacteria</taxon>
        <taxon>Bacillati</taxon>
        <taxon>Bacillota</taxon>
        <taxon>Bacilli</taxon>
        <taxon>Bacillales</taxon>
        <taxon>Paenibacillaceae</taxon>
        <taxon>Paenibacillus</taxon>
    </lineage>
</organism>
<accession>A0A7W5AZ23</accession>
<feature type="transmembrane region" description="Helical" evidence="1">
    <location>
        <begin position="124"/>
        <end position="142"/>
    </location>
</feature>
<gene>
    <name evidence="2" type="ORF">FHS18_002803</name>
</gene>
<evidence type="ECO:0000313" key="2">
    <source>
        <dbReference type="EMBL" id="MBB3110736.1"/>
    </source>
</evidence>
<feature type="transmembrane region" description="Helical" evidence="1">
    <location>
        <begin position="61"/>
        <end position="83"/>
    </location>
</feature>
<name>A0A7W5AZ23_9BACL</name>
<keyword evidence="1" id="KW-0472">Membrane</keyword>
<keyword evidence="1" id="KW-0812">Transmembrane</keyword>
<dbReference type="EMBL" id="JACHXK010000005">
    <property type="protein sequence ID" value="MBB3110736.1"/>
    <property type="molecule type" value="Genomic_DNA"/>
</dbReference>
<dbReference type="RefSeq" id="WP_183600626.1">
    <property type="nucleotide sequence ID" value="NZ_JACHXK010000005.1"/>
</dbReference>
<feature type="transmembrane region" description="Helical" evidence="1">
    <location>
        <begin position="89"/>
        <end position="112"/>
    </location>
</feature>
<dbReference type="Proteomes" id="UP000570361">
    <property type="component" value="Unassembled WGS sequence"/>
</dbReference>
<keyword evidence="3" id="KW-1185">Reference proteome</keyword>
<reference evidence="2 3" key="1">
    <citation type="submission" date="2020-08" db="EMBL/GenBank/DDBJ databases">
        <title>Genomic Encyclopedia of Type Strains, Phase III (KMG-III): the genomes of soil and plant-associated and newly described type strains.</title>
        <authorList>
            <person name="Whitman W."/>
        </authorList>
    </citation>
    <scope>NUCLEOTIDE SEQUENCE [LARGE SCALE GENOMIC DNA]</scope>
    <source>
        <strain evidence="2 3">CECT 5862</strain>
    </source>
</reference>
<protein>
    <submittedName>
        <fullName evidence="2">Uncharacterized protein</fullName>
    </submittedName>
</protein>
<keyword evidence="1" id="KW-1133">Transmembrane helix</keyword>
<proteinExistence type="predicted"/>
<sequence length="177" mass="21041">MIKGMLWLLFLLPWVSLFLARRGSIKRYMPVVVFTCFVMTIIFMIAYRYQWWEIHEYIVPWGNQIDISFAYGIFAVGTFWIFYFTAERFWIYCLANIATDALFSFAIFPLLARTGVATLHNIKAWQYYFVILGVSLLIYGYYRWQAAAMKEPNDQIRLPYSENSTFSIPSRSRHKAR</sequence>
<evidence type="ECO:0000256" key="1">
    <source>
        <dbReference type="SAM" id="Phobius"/>
    </source>
</evidence>
<comment type="caution">
    <text evidence="2">The sequence shown here is derived from an EMBL/GenBank/DDBJ whole genome shotgun (WGS) entry which is preliminary data.</text>
</comment>